<dbReference type="InterPro" id="IPR002182">
    <property type="entry name" value="NB-ARC"/>
</dbReference>
<proteinExistence type="inferred from homology"/>
<dbReference type="FunFam" id="3.40.50.300:FF:001091">
    <property type="entry name" value="Probable disease resistance protein At1g61300"/>
    <property type="match status" value="1"/>
</dbReference>
<evidence type="ECO:0000313" key="14">
    <source>
        <dbReference type="EMBL" id="KAL2553103.1"/>
    </source>
</evidence>
<keyword evidence="10" id="KW-0067">ATP-binding</keyword>
<dbReference type="Gene3D" id="1.10.8.430">
    <property type="entry name" value="Helical domain of apoptotic protease-activating factors"/>
    <property type="match status" value="1"/>
</dbReference>
<dbReference type="InterPro" id="IPR032675">
    <property type="entry name" value="LRR_dom_sf"/>
</dbReference>
<keyword evidence="7" id="KW-0677">Repeat</keyword>
<dbReference type="InterPro" id="IPR038005">
    <property type="entry name" value="RX-like_CC"/>
</dbReference>
<dbReference type="InterPro" id="IPR044974">
    <property type="entry name" value="Disease_R_plants"/>
</dbReference>
<name>A0ABD1WWN1_9LAMI</name>
<dbReference type="Proteomes" id="UP001604277">
    <property type="component" value="Unassembled WGS sequence"/>
</dbReference>
<keyword evidence="9" id="KW-0611">Plant defense</keyword>
<dbReference type="SUPFAM" id="SSF52058">
    <property type="entry name" value="L domain-like"/>
    <property type="match status" value="1"/>
</dbReference>
<dbReference type="CDD" id="cd14798">
    <property type="entry name" value="RX-CC_like"/>
    <property type="match status" value="1"/>
</dbReference>
<dbReference type="SUPFAM" id="SSF52540">
    <property type="entry name" value="P-loop containing nucleoside triphosphate hydrolases"/>
    <property type="match status" value="1"/>
</dbReference>
<keyword evidence="4" id="KW-0963">Cytoplasm</keyword>
<dbReference type="Gene3D" id="1.20.5.4130">
    <property type="match status" value="2"/>
</dbReference>
<comment type="subcellular location">
    <subcellularLocation>
        <location evidence="2">Cytoplasm</location>
    </subcellularLocation>
</comment>
<evidence type="ECO:0000256" key="2">
    <source>
        <dbReference type="ARBA" id="ARBA00004496"/>
    </source>
</evidence>
<protein>
    <submittedName>
        <fullName evidence="14">Disease resistance protein (CC-NBS-LRR class) family</fullName>
    </submittedName>
</protein>
<dbReference type="Pfam" id="PF23598">
    <property type="entry name" value="LRR_14"/>
    <property type="match status" value="1"/>
</dbReference>
<keyword evidence="5" id="KW-0433">Leucine-rich repeat</keyword>
<comment type="similarity">
    <text evidence="3">Belongs to the disease resistance NB-LRR family.</text>
</comment>
<evidence type="ECO:0000256" key="10">
    <source>
        <dbReference type="ARBA" id="ARBA00022840"/>
    </source>
</evidence>
<dbReference type="GO" id="GO:0005524">
    <property type="term" value="F:ATP binding"/>
    <property type="evidence" value="ECO:0007669"/>
    <property type="project" value="UniProtKB-KW"/>
</dbReference>
<evidence type="ECO:0000256" key="6">
    <source>
        <dbReference type="ARBA" id="ARBA00022667"/>
    </source>
</evidence>
<evidence type="ECO:0000256" key="4">
    <source>
        <dbReference type="ARBA" id="ARBA00022490"/>
    </source>
</evidence>
<feature type="domain" description="NB-ARC" evidence="11">
    <location>
        <begin position="250"/>
        <end position="416"/>
    </location>
</feature>
<dbReference type="FunFam" id="1.10.10.10:FF:000322">
    <property type="entry name" value="Probable disease resistance protein At1g63360"/>
    <property type="match status" value="1"/>
</dbReference>
<accession>A0ABD1WWN1</accession>
<dbReference type="PANTHER" id="PTHR23155:SF1152">
    <property type="entry name" value="AAA+ ATPASE DOMAIN-CONTAINING PROTEIN"/>
    <property type="match status" value="1"/>
</dbReference>
<evidence type="ECO:0000256" key="7">
    <source>
        <dbReference type="ARBA" id="ARBA00022737"/>
    </source>
</evidence>
<keyword evidence="6" id="KW-0381">Hypersensitive response</keyword>
<evidence type="ECO:0000313" key="15">
    <source>
        <dbReference type="Proteomes" id="UP001604277"/>
    </source>
</evidence>
<gene>
    <name evidence="14" type="ORF">Fot_06722</name>
</gene>
<dbReference type="Gene3D" id="3.40.50.300">
    <property type="entry name" value="P-loop containing nucleotide triphosphate hydrolases"/>
    <property type="match status" value="1"/>
</dbReference>
<dbReference type="InterPro" id="IPR027417">
    <property type="entry name" value="P-loop_NTPase"/>
</dbReference>
<dbReference type="InterPro" id="IPR055414">
    <property type="entry name" value="LRR_R13L4/SHOC2-like"/>
</dbReference>
<dbReference type="GO" id="GO:0009626">
    <property type="term" value="P:plant-type hypersensitive response"/>
    <property type="evidence" value="ECO:0007669"/>
    <property type="project" value="UniProtKB-KW"/>
</dbReference>
<evidence type="ECO:0000256" key="9">
    <source>
        <dbReference type="ARBA" id="ARBA00022821"/>
    </source>
</evidence>
<feature type="domain" description="Disease resistance protein winged helix" evidence="12">
    <location>
        <begin position="499"/>
        <end position="570"/>
    </location>
</feature>
<dbReference type="Pfam" id="PF23559">
    <property type="entry name" value="WHD_DRP"/>
    <property type="match status" value="1"/>
</dbReference>
<dbReference type="InterPro" id="IPR058922">
    <property type="entry name" value="WHD_DRP"/>
</dbReference>
<evidence type="ECO:0000259" key="12">
    <source>
        <dbReference type="Pfam" id="PF23559"/>
    </source>
</evidence>
<dbReference type="PANTHER" id="PTHR23155">
    <property type="entry name" value="DISEASE RESISTANCE PROTEIN RP"/>
    <property type="match status" value="1"/>
</dbReference>
<dbReference type="AlphaFoldDB" id="A0ABD1WWN1"/>
<dbReference type="PRINTS" id="PR00364">
    <property type="entry name" value="DISEASERSIST"/>
</dbReference>
<evidence type="ECO:0000256" key="1">
    <source>
        <dbReference type="ARBA" id="ARBA00002074"/>
    </source>
</evidence>
<dbReference type="Gene3D" id="3.80.10.10">
    <property type="entry name" value="Ribonuclease Inhibitor"/>
    <property type="match status" value="1"/>
</dbReference>
<evidence type="ECO:0000259" key="11">
    <source>
        <dbReference type="Pfam" id="PF00931"/>
    </source>
</evidence>
<evidence type="ECO:0000256" key="3">
    <source>
        <dbReference type="ARBA" id="ARBA00008894"/>
    </source>
</evidence>
<feature type="domain" description="Disease resistance R13L4/SHOC-2-like LRR" evidence="13">
    <location>
        <begin position="618"/>
        <end position="924"/>
    </location>
</feature>
<dbReference type="Gene3D" id="1.10.10.10">
    <property type="entry name" value="Winged helix-like DNA-binding domain superfamily/Winged helix DNA-binding domain"/>
    <property type="match status" value="1"/>
</dbReference>
<evidence type="ECO:0000256" key="5">
    <source>
        <dbReference type="ARBA" id="ARBA00022614"/>
    </source>
</evidence>
<dbReference type="EMBL" id="JBFOLJ010000002">
    <property type="protein sequence ID" value="KAL2553103.1"/>
    <property type="molecule type" value="Genomic_DNA"/>
</dbReference>
<evidence type="ECO:0000259" key="13">
    <source>
        <dbReference type="Pfam" id="PF23598"/>
    </source>
</evidence>
<reference evidence="15" key="1">
    <citation type="submission" date="2024-07" db="EMBL/GenBank/DDBJ databases">
        <title>Two chromosome-level genome assemblies of Korean endemic species Abeliophyllum distichum and Forsythia ovata (Oleaceae).</title>
        <authorList>
            <person name="Jang H."/>
        </authorList>
    </citation>
    <scope>NUCLEOTIDE SEQUENCE [LARGE SCALE GENOMIC DNA]</scope>
</reference>
<sequence length="966" mass="110652">MAYAALLSLTQTLEQILHSHDQSRILHEEKQITSLYEKLSFLLSFLEDSTHNYSETITSLEGRIRDATYKAEDIIESSMSERIREASYEAEDIIESNMSKCACHGVISTWFGEKNYPPAFLQSKRSMDNLEQKYEGIQKVIEELDSISKDVKINDIEDLQPSMPDGSSKSRSSNNSTIVEFDDDLMQITELSSTFESISVVNMEGIEEVVKMGRNDLEDLQQRNSLSATSSKFASTNKSAMVGFDDDSLQIKERLIGQSSMLKIISIVGMGGIGKTTLARNVYNDSYIVHHFDIRAWTTVSQEYNVQELLTSLLNSMTDLGHKLYEMKIEELKETLNKKLQCNRYLIVMDDVWETNAWEEVRRVFPDKNNGSRIILTTRLSNVAVYADSSGPVHRMNFLSLEQSLKLLNQEVFGEECCPSELEGIGVTIAKKCKGLPLALVVIGGLLNKSEKTRAYWEYIAENVKSAVTRNYDDFVEILSLSYNHLPHRLRACFLYMGVFPEDYVIHVSYLIRLWVAEGFLKPITPKSLEEVAKEYLEDLIDRNLIMVRDRSYSGELKTCSIHDLIRDLIVRKAQEEKFLHVMNQKVEISPEIVESQRHLSIHGEIRFDVGDMYDSTVRSLLYLADSLLSINICFPLLRVLDARNITFNKFPIEIVQLVNLRYIALIYTGKRKIPASISKLCNLQTLIVFRRLRDGKVRILYLPSEILKMPQLRHLLFEQGFLPCPSDAGNGNLQTLTGVIDFRCTEEALGRIPNLKTLGISYRYDSRTKWSIYCLENLVNLHQLETLKCRFVPKSWIRQFFRPAVDLAFPPNLKKLTLRGCRISRKNMSTCGSLPNLEVLKLKYFDFEDSVWKTNEGEFRKLKYFDFEDSVCNNLDFWEVEGTHLPSLQCLSLGNCWRLKCIPSEIGEIPTLQVIALFDCQKSVVTSAYSIQEKQQDLGNDGLQVHDDFYKIGTSMGIKLSITFI</sequence>
<dbReference type="GO" id="GO:0005737">
    <property type="term" value="C:cytoplasm"/>
    <property type="evidence" value="ECO:0007669"/>
    <property type="project" value="UniProtKB-SubCell"/>
</dbReference>
<evidence type="ECO:0000256" key="8">
    <source>
        <dbReference type="ARBA" id="ARBA00022741"/>
    </source>
</evidence>
<dbReference type="Pfam" id="PF00931">
    <property type="entry name" value="NB-ARC"/>
    <property type="match status" value="1"/>
</dbReference>
<comment type="function">
    <text evidence="1">Confers resistance to late blight (Phytophthora infestans) races carrying the avirulence gene Avr1. Resistance proteins guard the plant against pathogens that contain an appropriate avirulence protein via an indirect interaction with this avirulence protein. That triggers a defense system including the hypersensitive response, which restricts the pathogen growth.</text>
</comment>
<dbReference type="GO" id="GO:0051607">
    <property type="term" value="P:defense response to virus"/>
    <property type="evidence" value="ECO:0007669"/>
    <property type="project" value="UniProtKB-ARBA"/>
</dbReference>
<comment type="caution">
    <text evidence="14">The sequence shown here is derived from an EMBL/GenBank/DDBJ whole genome shotgun (WGS) entry which is preliminary data.</text>
</comment>
<keyword evidence="8" id="KW-0547">Nucleotide-binding</keyword>
<dbReference type="InterPro" id="IPR042197">
    <property type="entry name" value="Apaf_helical"/>
</dbReference>
<organism evidence="14 15">
    <name type="scientific">Forsythia ovata</name>
    <dbReference type="NCBI Taxonomy" id="205694"/>
    <lineage>
        <taxon>Eukaryota</taxon>
        <taxon>Viridiplantae</taxon>
        <taxon>Streptophyta</taxon>
        <taxon>Embryophyta</taxon>
        <taxon>Tracheophyta</taxon>
        <taxon>Spermatophyta</taxon>
        <taxon>Magnoliopsida</taxon>
        <taxon>eudicotyledons</taxon>
        <taxon>Gunneridae</taxon>
        <taxon>Pentapetalae</taxon>
        <taxon>asterids</taxon>
        <taxon>lamiids</taxon>
        <taxon>Lamiales</taxon>
        <taxon>Oleaceae</taxon>
        <taxon>Forsythieae</taxon>
        <taxon>Forsythia</taxon>
    </lineage>
</organism>
<keyword evidence="15" id="KW-1185">Reference proteome</keyword>
<dbReference type="InterPro" id="IPR036388">
    <property type="entry name" value="WH-like_DNA-bd_sf"/>
</dbReference>